<organism evidence="1 2">
    <name type="scientific">Polarella glacialis</name>
    <name type="common">Dinoflagellate</name>
    <dbReference type="NCBI Taxonomy" id="89957"/>
    <lineage>
        <taxon>Eukaryota</taxon>
        <taxon>Sar</taxon>
        <taxon>Alveolata</taxon>
        <taxon>Dinophyceae</taxon>
        <taxon>Suessiales</taxon>
        <taxon>Suessiaceae</taxon>
        <taxon>Polarella</taxon>
    </lineage>
</organism>
<name>A0A813HPF1_POLGL</name>
<dbReference type="AlphaFoldDB" id="A0A813HPF1"/>
<proteinExistence type="predicted"/>
<protein>
    <submittedName>
        <fullName evidence="1">Uncharacterized protein</fullName>
    </submittedName>
</protein>
<evidence type="ECO:0000313" key="1">
    <source>
        <dbReference type="EMBL" id="CAE8640565.1"/>
    </source>
</evidence>
<accession>A0A813HPF1</accession>
<dbReference type="SUPFAM" id="SSF57850">
    <property type="entry name" value="RING/U-box"/>
    <property type="match status" value="1"/>
</dbReference>
<reference evidence="1" key="1">
    <citation type="submission" date="2021-02" db="EMBL/GenBank/DDBJ databases">
        <authorList>
            <person name="Dougan E. K."/>
            <person name="Rhodes N."/>
            <person name="Thang M."/>
            <person name="Chan C."/>
        </authorList>
    </citation>
    <scope>NUCLEOTIDE SEQUENCE</scope>
</reference>
<evidence type="ECO:0000313" key="2">
    <source>
        <dbReference type="Proteomes" id="UP000626109"/>
    </source>
</evidence>
<dbReference type="EMBL" id="CAJNNW010001721">
    <property type="protein sequence ID" value="CAE8640565.1"/>
    <property type="molecule type" value="Genomic_DNA"/>
</dbReference>
<dbReference type="Proteomes" id="UP000626109">
    <property type="component" value="Unassembled WGS sequence"/>
</dbReference>
<sequence>MRSGRLQCSFQAAQEKCRVRSLCSARHSGMFILGAENGDLQVWQRDDAAAAARLSRRAQGLAAPPSGASSMGTGAPRCNLGHLCTWSARADGEYVRGWRCNLCHAKRKGERWLCTVCKDDLCFDCFPIHRPGERKTAERDAQVVNGKWVQVRKHSGMGCAVVEFTDPQHRDSLLAQFVREPLVLGGIYIDVKVHMEKQADGTRAEIPGCAFAGWKQPKEEGTCKLRARTLQVYLDRLCSKNAPEPVIALD</sequence>
<comment type="caution">
    <text evidence="1">The sequence shown here is derived from an EMBL/GenBank/DDBJ whole genome shotgun (WGS) entry which is preliminary data.</text>
</comment>
<gene>
    <name evidence="1" type="ORF">PGLA2088_LOCUS2155</name>
</gene>